<evidence type="ECO:0008006" key="2">
    <source>
        <dbReference type="Google" id="ProtNLM"/>
    </source>
</evidence>
<sequence length="308" mass="34897">SRTIPMRQIIRMVYGSHLFGTNIESSDRDFKVVCLPSAEDILLQKVKKVRHNGLSKERNQPEQEDVEFLSLQHYLKMLCEGQTMAVDMAFVPEEYYVAGSLGPEWYAIRSNMGRFIHSNVTAFASFALSQARRYSVKADRLDALEAAHGFFAAMEDLHGPSTKVTEVRMDLMGMACEHSREVMGFPRIINPSRNGVGIEHFECCDRKVPMGATVKEAANIYRKATEFYGKRARLAQQMGGQDWKAMSHAVRVVREAEELLLDGKITFPRPEANLLLQVRKGELAHEEVMSLIEEGLERVNLAQENRST</sequence>
<accession>A0A0F8ZG12</accession>
<dbReference type="EMBL" id="LAZR01063733">
    <property type="protein sequence ID" value="KKK58931.1"/>
    <property type="molecule type" value="Genomic_DNA"/>
</dbReference>
<evidence type="ECO:0000313" key="1">
    <source>
        <dbReference type="EMBL" id="KKK58931.1"/>
    </source>
</evidence>
<organism evidence="1">
    <name type="scientific">marine sediment metagenome</name>
    <dbReference type="NCBI Taxonomy" id="412755"/>
    <lineage>
        <taxon>unclassified sequences</taxon>
        <taxon>metagenomes</taxon>
        <taxon>ecological metagenomes</taxon>
    </lineage>
</organism>
<proteinExistence type="predicted"/>
<feature type="non-terminal residue" evidence="1">
    <location>
        <position position="1"/>
    </location>
</feature>
<gene>
    <name evidence="1" type="ORF">LCGC14_3039460</name>
</gene>
<dbReference type="AlphaFoldDB" id="A0A0F8ZG12"/>
<name>A0A0F8ZG12_9ZZZZ</name>
<protein>
    <recommendedName>
        <fullName evidence="2">Nucleotidyltransferase</fullName>
    </recommendedName>
</protein>
<comment type="caution">
    <text evidence="1">The sequence shown here is derived from an EMBL/GenBank/DDBJ whole genome shotgun (WGS) entry which is preliminary data.</text>
</comment>
<reference evidence="1" key="1">
    <citation type="journal article" date="2015" name="Nature">
        <title>Complex archaea that bridge the gap between prokaryotes and eukaryotes.</title>
        <authorList>
            <person name="Spang A."/>
            <person name="Saw J.H."/>
            <person name="Jorgensen S.L."/>
            <person name="Zaremba-Niedzwiedzka K."/>
            <person name="Martijn J."/>
            <person name="Lind A.E."/>
            <person name="van Eijk R."/>
            <person name="Schleper C."/>
            <person name="Guy L."/>
            <person name="Ettema T.J."/>
        </authorList>
    </citation>
    <scope>NUCLEOTIDE SEQUENCE</scope>
</reference>